<dbReference type="Proteomes" id="UP000009168">
    <property type="component" value="Unassembled WGS sequence"/>
</dbReference>
<sequence length="566" mass="66221">MQETNQQNTIIEIKKQINTKKVRKHGFQPPFSKHQIATVTFFIFQSVFNLKFIFFSQQFIQVQVIWLAVIILNHFAWGLYGYKVTINNPTDPSVLKGNMHKGKGMIWCVVCQGYAQEKSKHCSQCNRCTEVFDHHCVWINNCIGRRNYNYFINFTVSYFLMEIQWTTLNVTYMLTQNAGWSVQNFVFIADIINLLLSVVIAIFTGNQLIFHIWLTKYKKITTFEYLQQKQNKQNQKSSVYEEEKKKINDTQNKQETSNISNQDQKTVQSIQTQNYETKGLTYNTSENQSEIKKVSASKKFIKLKSIEEQTKSTWETKFKEINQLKNANMINQKLNQKDQMQKSLQQFDISKVENSKIDENPKKINSDQNEGPNLSTYGLDQSQIQLQQNKSSNKKQLPSFGNLENFQKSQENIDQQLQDGLHSKVRIFQVQEEKELDNISTSVVQSQIDEKNEDQFQSSWFQNSNSLTASSIQNYYLQKILEKNNLQLLPNKKQNRLLKNQKQLLTSSEQTQSSKIISEKRITFGVFKQGEQHFDEEQENNVNYLNEGGQNELSFNLNENNNELNL</sequence>
<feature type="transmembrane region" description="Helical" evidence="7">
    <location>
        <begin position="60"/>
        <end position="80"/>
    </location>
</feature>
<comment type="domain">
    <text evidence="7">The DHHC domain is required for palmitoyltransferase activity.</text>
</comment>
<evidence type="ECO:0000256" key="8">
    <source>
        <dbReference type="SAM" id="MobiDB-lite"/>
    </source>
</evidence>
<feature type="domain" description="Palmitoyltransferase DHHC" evidence="9">
    <location>
        <begin position="107"/>
        <end position="228"/>
    </location>
</feature>
<evidence type="ECO:0000256" key="2">
    <source>
        <dbReference type="ARBA" id="ARBA00022679"/>
    </source>
</evidence>
<feature type="transmembrane region" description="Helical" evidence="7">
    <location>
        <begin position="148"/>
        <end position="165"/>
    </location>
</feature>
<reference evidence="11" key="1">
    <citation type="journal article" date="2006" name="PLoS Biol.">
        <title>Macronuclear genome sequence of the ciliate Tetrahymena thermophila, a model eukaryote.</title>
        <authorList>
            <person name="Eisen J.A."/>
            <person name="Coyne R.S."/>
            <person name="Wu M."/>
            <person name="Wu D."/>
            <person name="Thiagarajan M."/>
            <person name="Wortman J.R."/>
            <person name="Badger J.H."/>
            <person name="Ren Q."/>
            <person name="Amedeo P."/>
            <person name="Jones K.M."/>
            <person name="Tallon L.J."/>
            <person name="Delcher A.L."/>
            <person name="Salzberg S.L."/>
            <person name="Silva J.C."/>
            <person name="Haas B.J."/>
            <person name="Majoros W.H."/>
            <person name="Farzad M."/>
            <person name="Carlton J.M."/>
            <person name="Smith R.K. Jr."/>
            <person name="Garg J."/>
            <person name="Pearlman R.E."/>
            <person name="Karrer K.M."/>
            <person name="Sun L."/>
            <person name="Manning G."/>
            <person name="Elde N.C."/>
            <person name="Turkewitz A.P."/>
            <person name="Asai D.J."/>
            <person name="Wilkes D.E."/>
            <person name="Wang Y."/>
            <person name="Cai H."/>
            <person name="Collins K."/>
            <person name="Stewart B.A."/>
            <person name="Lee S.R."/>
            <person name="Wilamowska K."/>
            <person name="Weinberg Z."/>
            <person name="Ruzzo W.L."/>
            <person name="Wloga D."/>
            <person name="Gaertig J."/>
            <person name="Frankel J."/>
            <person name="Tsao C.-C."/>
            <person name="Gorovsky M.A."/>
            <person name="Keeling P.J."/>
            <person name="Waller R.F."/>
            <person name="Patron N.J."/>
            <person name="Cherry J.M."/>
            <person name="Stover N.A."/>
            <person name="Krieger C.J."/>
            <person name="del Toro C."/>
            <person name="Ryder H.F."/>
            <person name="Williamson S.C."/>
            <person name="Barbeau R.A."/>
            <person name="Hamilton E.P."/>
            <person name="Orias E."/>
        </authorList>
    </citation>
    <scope>NUCLEOTIDE SEQUENCE [LARGE SCALE GENOMIC DNA]</scope>
    <source>
        <strain evidence="11">SB210</strain>
    </source>
</reference>
<feature type="compositionally biased region" description="Polar residues" evidence="8">
    <location>
        <begin position="366"/>
        <end position="377"/>
    </location>
</feature>
<proteinExistence type="inferred from homology"/>
<feature type="region of interest" description="Disordered" evidence="8">
    <location>
        <begin position="236"/>
        <end position="268"/>
    </location>
</feature>
<evidence type="ECO:0000256" key="7">
    <source>
        <dbReference type="RuleBase" id="RU079119"/>
    </source>
</evidence>
<dbReference type="GO" id="GO:0005794">
    <property type="term" value="C:Golgi apparatus"/>
    <property type="evidence" value="ECO:0007669"/>
    <property type="project" value="TreeGrafter"/>
</dbReference>
<dbReference type="GO" id="GO:0016020">
    <property type="term" value="C:membrane"/>
    <property type="evidence" value="ECO:0007669"/>
    <property type="project" value="UniProtKB-SubCell"/>
</dbReference>
<keyword evidence="5 7" id="KW-0472">Membrane</keyword>
<evidence type="ECO:0000259" key="9">
    <source>
        <dbReference type="Pfam" id="PF01529"/>
    </source>
</evidence>
<comment type="subcellular location">
    <subcellularLocation>
        <location evidence="1">Membrane</location>
        <topology evidence="1">Multi-pass membrane protein</topology>
    </subcellularLocation>
</comment>
<feature type="region of interest" description="Disordered" evidence="8">
    <location>
        <begin position="352"/>
        <end position="377"/>
    </location>
</feature>
<comment type="similarity">
    <text evidence="7">Belongs to the DHHC palmitoyltransferase family.</text>
</comment>
<feature type="compositionally biased region" description="Basic and acidic residues" evidence="8">
    <location>
        <begin position="352"/>
        <end position="365"/>
    </location>
</feature>
<comment type="catalytic activity">
    <reaction evidence="7">
        <text>L-cysteinyl-[protein] + hexadecanoyl-CoA = S-hexadecanoyl-L-cysteinyl-[protein] + CoA</text>
        <dbReference type="Rhea" id="RHEA:36683"/>
        <dbReference type="Rhea" id="RHEA-COMP:10131"/>
        <dbReference type="Rhea" id="RHEA-COMP:11032"/>
        <dbReference type="ChEBI" id="CHEBI:29950"/>
        <dbReference type="ChEBI" id="CHEBI:57287"/>
        <dbReference type="ChEBI" id="CHEBI:57379"/>
        <dbReference type="ChEBI" id="CHEBI:74151"/>
        <dbReference type="EC" id="2.3.1.225"/>
    </reaction>
</comment>
<organism evidence="10 11">
    <name type="scientific">Tetrahymena thermophila (strain SB210)</name>
    <dbReference type="NCBI Taxonomy" id="312017"/>
    <lineage>
        <taxon>Eukaryota</taxon>
        <taxon>Sar</taxon>
        <taxon>Alveolata</taxon>
        <taxon>Ciliophora</taxon>
        <taxon>Intramacronucleata</taxon>
        <taxon>Oligohymenophorea</taxon>
        <taxon>Hymenostomatida</taxon>
        <taxon>Tetrahymenina</taxon>
        <taxon>Tetrahymenidae</taxon>
        <taxon>Tetrahymena</taxon>
    </lineage>
</organism>
<accession>I7MKM0</accession>
<evidence type="ECO:0000256" key="5">
    <source>
        <dbReference type="ARBA" id="ARBA00023136"/>
    </source>
</evidence>
<evidence type="ECO:0000313" key="10">
    <source>
        <dbReference type="EMBL" id="EAR99537.2"/>
    </source>
</evidence>
<dbReference type="AlphaFoldDB" id="I7MKM0"/>
<dbReference type="KEGG" id="tet:TTHERM_00138000"/>
<evidence type="ECO:0000256" key="6">
    <source>
        <dbReference type="ARBA" id="ARBA00023315"/>
    </source>
</evidence>
<gene>
    <name evidence="10" type="ORF">TTHERM_00138000</name>
</gene>
<dbReference type="Pfam" id="PF01529">
    <property type="entry name" value="DHHC"/>
    <property type="match status" value="1"/>
</dbReference>
<dbReference type="InParanoid" id="I7MKM0"/>
<feature type="transmembrane region" description="Helical" evidence="7">
    <location>
        <begin position="185"/>
        <end position="210"/>
    </location>
</feature>
<keyword evidence="6 7" id="KW-0012">Acyltransferase</keyword>
<dbReference type="GO" id="GO:0005783">
    <property type="term" value="C:endoplasmic reticulum"/>
    <property type="evidence" value="ECO:0007669"/>
    <property type="project" value="TreeGrafter"/>
</dbReference>
<name>I7MKM0_TETTS</name>
<dbReference type="GeneID" id="7839968"/>
<feature type="compositionally biased region" description="Basic and acidic residues" evidence="8">
    <location>
        <begin position="239"/>
        <end position="248"/>
    </location>
</feature>
<dbReference type="PANTHER" id="PTHR22883:SF203">
    <property type="entry name" value="PALMITOYLTRANSFERASE"/>
    <property type="match status" value="1"/>
</dbReference>
<evidence type="ECO:0000256" key="3">
    <source>
        <dbReference type="ARBA" id="ARBA00022692"/>
    </source>
</evidence>
<protein>
    <recommendedName>
        <fullName evidence="7">Palmitoyltransferase</fullName>
        <ecNumber evidence="7">2.3.1.225</ecNumber>
    </recommendedName>
</protein>
<feature type="compositionally biased region" description="Polar residues" evidence="8">
    <location>
        <begin position="249"/>
        <end position="268"/>
    </location>
</feature>
<dbReference type="InterPro" id="IPR001594">
    <property type="entry name" value="Palmitoyltrfase_DHHC"/>
</dbReference>
<dbReference type="EMBL" id="GG662639">
    <property type="protein sequence ID" value="EAR99537.2"/>
    <property type="molecule type" value="Genomic_DNA"/>
</dbReference>
<dbReference type="STRING" id="312017.I7MKM0"/>
<keyword evidence="3 7" id="KW-0812">Transmembrane</keyword>
<dbReference type="InterPro" id="IPR039859">
    <property type="entry name" value="PFA4/ZDH16/20/ERF2-like"/>
</dbReference>
<dbReference type="PROSITE" id="PS50216">
    <property type="entry name" value="DHHC"/>
    <property type="match status" value="1"/>
</dbReference>
<evidence type="ECO:0000256" key="4">
    <source>
        <dbReference type="ARBA" id="ARBA00022989"/>
    </source>
</evidence>
<keyword evidence="11" id="KW-1185">Reference proteome</keyword>
<dbReference type="OrthoDB" id="272303at2759"/>
<dbReference type="RefSeq" id="XP_001019782.2">
    <property type="nucleotide sequence ID" value="XM_001019782.2"/>
</dbReference>
<dbReference type="EC" id="2.3.1.225" evidence="7"/>
<dbReference type="GO" id="GO:0006612">
    <property type="term" value="P:protein targeting to membrane"/>
    <property type="evidence" value="ECO:0007669"/>
    <property type="project" value="TreeGrafter"/>
</dbReference>
<evidence type="ECO:0000256" key="1">
    <source>
        <dbReference type="ARBA" id="ARBA00004141"/>
    </source>
</evidence>
<dbReference type="GO" id="GO:0019706">
    <property type="term" value="F:protein-cysteine S-palmitoyltransferase activity"/>
    <property type="evidence" value="ECO:0007669"/>
    <property type="project" value="UniProtKB-EC"/>
</dbReference>
<dbReference type="PANTHER" id="PTHR22883">
    <property type="entry name" value="ZINC FINGER DHHC DOMAIN CONTAINING PROTEIN"/>
    <property type="match status" value="1"/>
</dbReference>
<keyword evidence="4 7" id="KW-1133">Transmembrane helix</keyword>
<keyword evidence="2 7" id="KW-0808">Transferase</keyword>
<evidence type="ECO:0000313" key="11">
    <source>
        <dbReference type="Proteomes" id="UP000009168"/>
    </source>
</evidence>
<feature type="transmembrane region" description="Helical" evidence="7">
    <location>
        <begin position="36"/>
        <end position="54"/>
    </location>
</feature>